<evidence type="ECO:0000313" key="2">
    <source>
        <dbReference type="EMBL" id="QHT03488.1"/>
    </source>
</evidence>
<name>A0A6C0CFY0_9ZZZZ</name>
<accession>A0A6C0CFY0</accession>
<feature type="region of interest" description="Disordered" evidence="1">
    <location>
        <begin position="108"/>
        <end position="130"/>
    </location>
</feature>
<protein>
    <submittedName>
        <fullName evidence="2">Uncharacterized protein</fullName>
    </submittedName>
</protein>
<sequence length="159" mass="18090">MTQEPISESRFSIYLKPEPLSYKDGQSSDDVLVELGVRIANLQKGSYRKSGGLKPIERVLYGMKLIETPGYGLLKMIQMMPTSVYKSYLYADINLHSRIYVEIVETDSSNQHENRASPTSEESEEAVFSPKSKSLEEKVFIFMVCDRGGKCYNDMVRLI</sequence>
<dbReference type="AlphaFoldDB" id="A0A6C0CFY0"/>
<dbReference type="EMBL" id="MN739412">
    <property type="protein sequence ID" value="QHT03488.1"/>
    <property type="molecule type" value="Genomic_DNA"/>
</dbReference>
<reference evidence="2" key="1">
    <citation type="journal article" date="2020" name="Nature">
        <title>Giant virus diversity and host interactions through global metagenomics.</title>
        <authorList>
            <person name="Schulz F."/>
            <person name="Roux S."/>
            <person name="Paez-Espino D."/>
            <person name="Jungbluth S."/>
            <person name="Walsh D.A."/>
            <person name="Denef V.J."/>
            <person name="McMahon K.D."/>
            <person name="Konstantinidis K.T."/>
            <person name="Eloe-Fadrosh E.A."/>
            <person name="Kyrpides N.C."/>
            <person name="Woyke T."/>
        </authorList>
    </citation>
    <scope>NUCLEOTIDE SEQUENCE</scope>
    <source>
        <strain evidence="2">GVMAG-M-3300021079-18</strain>
    </source>
</reference>
<proteinExistence type="predicted"/>
<organism evidence="2">
    <name type="scientific">viral metagenome</name>
    <dbReference type="NCBI Taxonomy" id="1070528"/>
    <lineage>
        <taxon>unclassified sequences</taxon>
        <taxon>metagenomes</taxon>
        <taxon>organismal metagenomes</taxon>
    </lineage>
</organism>
<evidence type="ECO:0000256" key="1">
    <source>
        <dbReference type="SAM" id="MobiDB-lite"/>
    </source>
</evidence>